<organism evidence="3 4">
    <name type="scientific">Cyclospora cayetanensis</name>
    <dbReference type="NCBI Taxonomy" id="88456"/>
    <lineage>
        <taxon>Eukaryota</taxon>
        <taxon>Sar</taxon>
        <taxon>Alveolata</taxon>
        <taxon>Apicomplexa</taxon>
        <taxon>Conoidasida</taxon>
        <taxon>Coccidia</taxon>
        <taxon>Eucoccidiorida</taxon>
        <taxon>Eimeriorina</taxon>
        <taxon>Eimeriidae</taxon>
        <taxon>Cyclospora</taxon>
    </lineage>
</organism>
<reference evidence="4" key="1">
    <citation type="submission" date="2025-08" db="UniProtKB">
        <authorList>
            <consortium name="RefSeq"/>
        </authorList>
    </citation>
    <scope>IDENTIFICATION</scope>
</reference>
<dbReference type="AlphaFoldDB" id="A0A6P6RSU5"/>
<feature type="region of interest" description="Disordered" evidence="2">
    <location>
        <begin position="320"/>
        <end position="354"/>
    </location>
</feature>
<sequence>MLMLEAITPSEASLIPSKSCSALSNDTPKAILPNKTTDRSPKQATFRESMEHMSYRISPGEKTTSNSNGFKDMPPFLQPMINTHSPCHRWPMHLPALVEATKVVLKELSGTATVSALASFPVPSTASTTAGETEAKGVEADFNDLESRKRTKFLGTRKEPQFGPKSVKVEVATIKSHSPLNPIRKADIPLALKPLGYFTDGIAVAVTEENALATQEPTERCNPHPLRELLAPSDSGLLPKTRADCTRVGALGKIWNGSPAAEIVAALGESSLRLATAAYEGLESSPSDVGGSRWQPRRGAETRFSGNSYAKLSLVDLPLSPKAPSSRRHCRATGPKGGMRPFYSPPVSSKRHSRICQRTPLGGRETKVPPNPVRASSPQYPTIRLARSACQNELPPDKGRCLNVQRKYNIDSGSQKSSCVESINFQYTGEVPAHNNPVCCCNMRSLSAMRNTSSATHFRSSELKQQEREKCVINLATPTPIASNASSFSQSVRKDFEGQGRSPKRLPPAGLGRHDPITSKYYATAASQAEGEDQFLALLQQSLGILQREASRCFATSQASMKQKLCVELQREKQLRLRLQQEHQHASAAVCAELSSMREQHKKDQRRLEKLLVISLNRKEAHDAVCLLRMAWRGWQQQRRLKRRQSQLQKVLQRRCVLLLLLRTFSPWRSATIRRTLVQQQQRAHQMIQHETDRLGQAHLEGMQQQQQQLARLQQQLSSETRLCECLKQSLIAIAGGGAIRGAFQGAVKPTASITTPVASESLSSGIFKGKRQQQRMPTEGIRHKQTPLAVVGMNVNLGDRRNQEQLQVGHKTLEFNALQQLPCWNWTQQNMGFGHFSSPSTAKKAISGAMKCPMDTRGRRVKFMDEEAHQQHQKQQPLTNPSTKPHYAVHLEKSDAVLGCSRWASACWPRRQGSSDSITYGSAPTVDCDCWGLPLGTRAKPITTKSPQSPEWGNFISTHASALQDARTNEGKTNHEGHENFLLRVLPCSPFGLDNQAHKDRRWTPAA</sequence>
<keyword evidence="1" id="KW-0175">Coiled coil</keyword>
<proteinExistence type="predicted"/>
<accession>A0A6P6RSU5</accession>
<gene>
    <name evidence="4" type="primary">LOC34617413</name>
</gene>
<protein>
    <submittedName>
        <fullName evidence="4">Uncharacterized protein LOC34617413</fullName>
    </submittedName>
</protein>
<dbReference type="OrthoDB" id="347793at2759"/>
<feature type="region of interest" description="Disordered" evidence="2">
    <location>
        <begin position="25"/>
        <end position="46"/>
    </location>
</feature>
<keyword evidence="3" id="KW-1185">Reference proteome</keyword>
<evidence type="ECO:0000313" key="4">
    <source>
        <dbReference type="RefSeq" id="XP_026190878.1"/>
    </source>
</evidence>
<feature type="coiled-coil region" evidence="1">
    <location>
        <begin position="700"/>
        <end position="730"/>
    </location>
</feature>
<dbReference type="Proteomes" id="UP000515125">
    <property type="component" value="Unplaced"/>
</dbReference>
<evidence type="ECO:0000256" key="2">
    <source>
        <dbReference type="SAM" id="MobiDB-lite"/>
    </source>
</evidence>
<name>A0A6P6RSU5_9EIME</name>
<feature type="region of interest" description="Disordered" evidence="2">
    <location>
        <begin position="484"/>
        <end position="515"/>
    </location>
</feature>
<dbReference type="GeneID" id="34617413"/>
<evidence type="ECO:0000256" key="1">
    <source>
        <dbReference type="SAM" id="Coils"/>
    </source>
</evidence>
<dbReference type="RefSeq" id="XP_026190878.1">
    <property type="nucleotide sequence ID" value="XM_026335093.1"/>
</dbReference>
<evidence type="ECO:0000313" key="3">
    <source>
        <dbReference type="Proteomes" id="UP000515125"/>
    </source>
</evidence>